<evidence type="ECO:0000256" key="6">
    <source>
        <dbReference type="ARBA" id="ARBA00022989"/>
    </source>
</evidence>
<dbReference type="PANTHER" id="PTHR21248">
    <property type="entry name" value="CARDIOLIPIN SYNTHASE"/>
    <property type="match status" value="1"/>
</dbReference>
<sequence length="533" mass="59010">MRGRRSRKDRCSLAANSQCRLPNFGLGLTNKMSPLDFVVSLMSLYAELLARWWGVIVPVLFLISHGLAVISAWHAIRYTRTSQAAVAWTVALLALPSLTLPAYWVFARHRFAGYREAVRDVGRQHLASLNAIERETMTAVDARTTSLISPLDQVADVLDTPICVGNQFQLLIDGGAFSRALLDQISSAETYVYAEFYIIRDDAFGNRFADALIAQARAGRTVRLLYDEVGCLKLPSSYLRRLRDAGVDVRAFNTRQGWVNRFQLNFRNHRKLLVVDGRRGVVGGLNIGDEYLGGDSGATRWRDTAAFVAGPIVKKIQAVFASDYYWASRQGLPEAKWSHEETGEAVEVANATGLAAICATGPADKRSRATMMFAAAAGAAQDRLWISTPYLVPDETTLNALSMACARGVDVRILLPNDADQWLVYLAGFHFESELESLGVAAFRYTDGFMHQKCVLVDDKLVLIGSTNLDNRSLYLNFEIMLAIEQPDFVAEVTAMLTQDFANATDSGVMSDRLRPWYGRIGTILARLFSPVL</sequence>
<dbReference type="GO" id="GO:0005886">
    <property type="term" value="C:plasma membrane"/>
    <property type="evidence" value="ECO:0007669"/>
    <property type="project" value="UniProtKB-SubCell"/>
</dbReference>
<name>A0A5C6C160_9BACT</name>
<feature type="domain" description="PLD phosphodiesterase" evidence="10">
    <location>
        <begin position="264"/>
        <end position="291"/>
    </location>
</feature>
<evidence type="ECO:0000256" key="1">
    <source>
        <dbReference type="ARBA" id="ARBA00004236"/>
    </source>
</evidence>
<comment type="subcellular location">
    <subcellularLocation>
        <location evidence="1">Cell membrane</location>
    </subcellularLocation>
</comment>
<keyword evidence="12" id="KW-1185">Reference proteome</keyword>
<gene>
    <name evidence="11" type="primary">ywiE</name>
    <name evidence="11" type="ORF">Poly21_41320</name>
</gene>
<dbReference type="InterPro" id="IPR025202">
    <property type="entry name" value="PLD-like_dom"/>
</dbReference>
<dbReference type="Gene3D" id="3.30.870.10">
    <property type="entry name" value="Endonuclease Chain A"/>
    <property type="match status" value="2"/>
</dbReference>
<keyword evidence="3 11" id="KW-0808">Transferase</keyword>
<protein>
    <recommendedName>
        <fullName evidence="8">Cardiolipin synthase</fullName>
        <ecNumber evidence="8">2.7.8.-</ecNumber>
    </recommendedName>
</protein>
<keyword evidence="6 9" id="KW-1133">Transmembrane helix</keyword>
<dbReference type="SUPFAM" id="SSF56024">
    <property type="entry name" value="Phospholipase D/nuclease"/>
    <property type="match status" value="2"/>
</dbReference>
<reference evidence="11 12" key="1">
    <citation type="journal article" date="2020" name="Antonie Van Leeuwenhoek">
        <title>Rhodopirellula heiligendammensis sp. nov., Rhodopirellula pilleata sp. nov., and Rhodopirellula solitaria sp. nov. isolated from natural or artificial marine surfaces in Northern Germany and California, USA, and emended description of the genus Rhodopirellula.</title>
        <authorList>
            <person name="Kallscheuer N."/>
            <person name="Wiegand S."/>
            <person name="Jogler M."/>
            <person name="Boedeker C."/>
            <person name="Peeters S.H."/>
            <person name="Rast P."/>
            <person name="Heuer A."/>
            <person name="Jetten M.S.M."/>
            <person name="Rohde M."/>
            <person name="Jogler C."/>
        </authorList>
    </citation>
    <scope>NUCLEOTIDE SEQUENCE [LARGE SCALE GENOMIC DNA]</scope>
    <source>
        <strain evidence="11 12">Poly21</strain>
    </source>
</reference>
<evidence type="ECO:0000259" key="10">
    <source>
        <dbReference type="PROSITE" id="PS50035"/>
    </source>
</evidence>
<feature type="domain" description="PLD phosphodiesterase" evidence="10">
    <location>
        <begin position="446"/>
        <end position="473"/>
    </location>
</feature>
<dbReference type="Proteomes" id="UP000319908">
    <property type="component" value="Unassembled WGS sequence"/>
</dbReference>
<dbReference type="GO" id="GO:0032049">
    <property type="term" value="P:cardiolipin biosynthetic process"/>
    <property type="evidence" value="ECO:0007669"/>
    <property type="project" value="UniProtKB-UniRule"/>
</dbReference>
<keyword evidence="2" id="KW-1003">Cell membrane</keyword>
<dbReference type="InterPro" id="IPR022924">
    <property type="entry name" value="Cardiolipin_synthase"/>
</dbReference>
<feature type="transmembrane region" description="Helical" evidence="9">
    <location>
        <begin position="85"/>
        <end position="106"/>
    </location>
</feature>
<dbReference type="PROSITE" id="PS50035">
    <property type="entry name" value="PLD"/>
    <property type="match status" value="2"/>
</dbReference>
<keyword evidence="7 9" id="KW-0472">Membrane</keyword>
<evidence type="ECO:0000256" key="9">
    <source>
        <dbReference type="SAM" id="Phobius"/>
    </source>
</evidence>
<evidence type="ECO:0000256" key="3">
    <source>
        <dbReference type="ARBA" id="ARBA00022679"/>
    </source>
</evidence>
<evidence type="ECO:0000256" key="5">
    <source>
        <dbReference type="ARBA" id="ARBA00022737"/>
    </source>
</evidence>
<keyword evidence="5" id="KW-0677">Repeat</keyword>
<evidence type="ECO:0000256" key="7">
    <source>
        <dbReference type="ARBA" id="ARBA00023136"/>
    </source>
</evidence>
<dbReference type="SMART" id="SM00155">
    <property type="entry name" value="PLDc"/>
    <property type="match status" value="2"/>
</dbReference>
<dbReference type="GO" id="GO:0008808">
    <property type="term" value="F:cardiolipin synthase activity"/>
    <property type="evidence" value="ECO:0007669"/>
    <property type="project" value="UniProtKB-UniRule"/>
</dbReference>
<evidence type="ECO:0000256" key="2">
    <source>
        <dbReference type="ARBA" id="ARBA00022475"/>
    </source>
</evidence>
<evidence type="ECO:0000256" key="4">
    <source>
        <dbReference type="ARBA" id="ARBA00022692"/>
    </source>
</evidence>
<proteinExistence type="predicted"/>
<dbReference type="NCBIfam" id="TIGR04265">
    <property type="entry name" value="bac_cardiolipin"/>
    <property type="match status" value="1"/>
</dbReference>
<feature type="transmembrane region" description="Helical" evidence="9">
    <location>
        <begin position="52"/>
        <end position="73"/>
    </location>
</feature>
<dbReference type="AlphaFoldDB" id="A0A5C6C160"/>
<evidence type="ECO:0000313" key="11">
    <source>
        <dbReference type="EMBL" id="TWU16924.1"/>
    </source>
</evidence>
<dbReference type="InterPro" id="IPR001736">
    <property type="entry name" value="PLipase_D/transphosphatidylase"/>
</dbReference>
<organism evidence="11 12">
    <name type="scientific">Allorhodopirellula heiligendammensis</name>
    <dbReference type="NCBI Taxonomy" id="2714739"/>
    <lineage>
        <taxon>Bacteria</taxon>
        <taxon>Pseudomonadati</taxon>
        <taxon>Planctomycetota</taxon>
        <taxon>Planctomycetia</taxon>
        <taxon>Pirellulales</taxon>
        <taxon>Pirellulaceae</taxon>
        <taxon>Allorhodopirellula</taxon>
    </lineage>
</organism>
<dbReference type="Pfam" id="PF13091">
    <property type="entry name" value="PLDc_2"/>
    <property type="match status" value="2"/>
</dbReference>
<comment type="caution">
    <text evidence="11">The sequence shown here is derived from an EMBL/GenBank/DDBJ whole genome shotgun (WGS) entry which is preliminary data.</text>
</comment>
<dbReference type="EMBL" id="SJPU01000002">
    <property type="protein sequence ID" value="TWU16924.1"/>
    <property type="molecule type" value="Genomic_DNA"/>
</dbReference>
<evidence type="ECO:0000313" key="12">
    <source>
        <dbReference type="Proteomes" id="UP000319908"/>
    </source>
</evidence>
<accession>A0A5C6C160</accession>
<evidence type="ECO:0000256" key="8">
    <source>
        <dbReference type="NCBIfam" id="TIGR04265"/>
    </source>
</evidence>
<keyword evidence="4 9" id="KW-0812">Transmembrane</keyword>
<dbReference type="EC" id="2.7.8.-" evidence="8"/>
<dbReference type="PANTHER" id="PTHR21248:SF22">
    <property type="entry name" value="PHOSPHOLIPASE D"/>
    <property type="match status" value="1"/>
</dbReference>